<organism evidence="1 2">
    <name type="scientific">Imhoffiella purpurea</name>
    <dbReference type="NCBI Taxonomy" id="1249627"/>
    <lineage>
        <taxon>Bacteria</taxon>
        <taxon>Pseudomonadati</taxon>
        <taxon>Pseudomonadota</taxon>
        <taxon>Gammaproteobacteria</taxon>
        <taxon>Chromatiales</taxon>
        <taxon>Chromatiaceae</taxon>
        <taxon>Imhoffiella</taxon>
    </lineage>
</organism>
<dbReference type="RefSeq" id="WP_043748185.1">
    <property type="nucleotide sequence ID" value="NZ_AONC01000003.1"/>
</dbReference>
<proteinExistence type="predicted"/>
<evidence type="ECO:0000313" key="2">
    <source>
        <dbReference type="Proteomes" id="UP000019460"/>
    </source>
</evidence>
<dbReference type="Proteomes" id="UP000019460">
    <property type="component" value="Unassembled WGS sequence"/>
</dbReference>
<comment type="caution">
    <text evidence="1">The sequence shown here is derived from an EMBL/GenBank/DDBJ whole genome shotgun (WGS) entry which is preliminary data.</text>
</comment>
<protein>
    <submittedName>
        <fullName evidence="1">Uncharacterized protein</fullName>
    </submittedName>
</protein>
<reference evidence="1 2" key="1">
    <citation type="submission" date="2012-11" db="EMBL/GenBank/DDBJ databases">
        <title>Genome assembly of Thiorhodococcus sp. AK35.</title>
        <authorList>
            <person name="Nupur N."/>
            <person name="Khatri I."/>
            <person name="Subramanian S."/>
            <person name="Pinnaka A."/>
        </authorList>
    </citation>
    <scope>NUCLEOTIDE SEQUENCE [LARGE SCALE GENOMIC DNA]</scope>
    <source>
        <strain evidence="1 2">AK35</strain>
    </source>
</reference>
<name>W9W2Z2_9GAMM</name>
<dbReference type="AlphaFoldDB" id="W9W2Z2"/>
<sequence>MGYIAKIPSRVSGIPCLVGVESYHRQPPDHGTWASDWDYYGYTESDWQILDRRGRPADWLERKLTRKDEDRIGEEIDAHFEREAKEARDDAAIDRYLDRRGD</sequence>
<evidence type="ECO:0000313" key="1">
    <source>
        <dbReference type="EMBL" id="EXJ16940.1"/>
    </source>
</evidence>
<dbReference type="EMBL" id="AONC01000003">
    <property type="protein sequence ID" value="EXJ16940.1"/>
    <property type="molecule type" value="Genomic_DNA"/>
</dbReference>
<keyword evidence="2" id="KW-1185">Reference proteome</keyword>
<dbReference type="OrthoDB" id="6199460at2"/>
<dbReference type="STRING" id="1249627.D779_1763"/>
<accession>W9W2Z2</accession>
<gene>
    <name evidence="1" type="ORF">D779_1763</name>
</gene>
<dbReference type="Pfam" id="PF20788">
    <property type="entry name" value="YuA_Gp49"/>
    <property type="match status" value="1"/>
</dbReference>
<dbReference type="InterPro" id="IPR048374">
    <property type="entry name" value="YuA_Gp49-like"/>
</dbReference>
<dbReference type="Gene3D" id="3.30.300.260">
    <property type="match status" value="1"/>
</dbReference>